<dbReference type="Pfam" id="PF01979">
    <property type="entry name" value="Amidohydro_1"/>
    <property type="match status" value="1"/>
</dbReference>
<feature type="binding site" evidence="4">
    <location>
        <position position="89"/>
    </location>
    <ligand>
        <name>substrate</name>
    </ligand>
</feature>
<dbReference type="EC" id="3.5.4.31" evidence="4"/>
<evidence type="ECO:0000256" key="1">
    <source>
        <dbReference type="ARBA" id="ARBA00022723"/>
    </source>
</evidence>
<dbReference type="InterPro" id="IPR023512">
    <property type="entry name" value="Deaminase_MtaD/DadD"/>
</dbReference>
<evidence type="ECO:0000256" key="4">
    <source>
        <dbReference type="HAMAP-Rule" id="MF_01281"/>
    </source>
</evidence>
<keyword evidence="2 4" id="KW-0378">Hydrolase</keyword>
<dbReference type="PANTHER" id="PTHR43794">
    <property type="entry name" value="AMINOHYDROLASE SSNA-RELATED"/>
    <property type="match status" value="1"/>
</dbReference>
<feature type="binding site" evidence="4">
    <location>
        <position position="141"/>
    </location>
    <ligand>
        <name>substrate</name>
    </ligand>
</feature>
<keyword evidence="3 4" id="KW-0862">Zinc</keyword>
<dbReference type="Gene3D" id="3.20.20.140">
    <property type="entry name" value="Metal-dependent hydrolases"/>
    <property type="match status" value="1"/>
</dbReference>
<feature type="binding site" evidence="4">
    <location>
        <position position="176"/>
    </location>
    <ligand>
        <name>substrate</name>
    </ligand>
</feature>
<dbReference type="InterPro" id="IPR032466">
    <property type="entry name" value="Metal_Hydrolase"/>
</dbReference>
<comment type="function">
    <text evidence="4">Catalyzes the deamination of 5-methylthioadenosine and S-adenosyl-L-homocysteine into 5-methylthioinosine and S-inosyl-L-homocysteine, respectively. Is also able to deaminate adenosine.</text>
</comment>
<dbReference type="SUPFAM" id="SSF51338">
    <property type="entry name" value="Composite domain of metallo-dependent hydrolases"/>
    <property type="match status" value="1"/>
</dbReference>
<dbReference type="InterPro" id="IPR050287">
    <property type="entry name" value="MTA/SAH_deaminase"/>
</dbReference>
<feature type="binding site" evidence="4">
    <location>
        <position position="203"/>
    </location>
    <ligand>
        <name>Zn(2+)</name>
        <dbReference type="ChEBI" id="CHEBI:29105"/>
    </ligand>
</feature>
<feature type="domain" description="Amidohydrolase-related" evidence="5">
    <location>
        <begin position="51"/>
        <end position="393"/>
    </location>
</feature>
<dbReference type="InterPro" id="IPR006680">
    <property type="entry name" value="Amidohydro-rel"/>
</dbReference>
<comment type="catalytic activity">
    <reaction evidence="4">
        <text>S-methyl-5'-thioadenosine + H2O + H(+) = S-methyl-5'-thioinosine + NH4(+)</text>
        <dbReference type="Rhea" id="RHEA:25025"/>
        <dbReference type="ChEBI" id="CHEBI:15377"/>
        <dbReference type="ChEBI" id="CHEBI:15378"/>
        <dbReference type="ChEBI" id="CHEBI:17509"/>
        <dbReference type="ChEBI" id="CHEBI:28938"/>
        <dbReference type="ChEBI" id="CHEBI:48595"/>
        <dbReference type="EC" id="3.5.4.31"/>
    </reaction>
</comment>
<dbReference type="EC" id="3.5.4.28" evidence="4"/>
<evidence type="ECO:0000256" key="2">
    <source>
        <dbReference type="ARBA" id="ARBA00022801"/>
    </source>
</evidence>
<dbReference type="Proteomes" id="UP001637994">
    <property type="component" value="Unassembled WGS sequence"/>
</dbReference>
<dbReference type="InterPro" id="IPR011059">
    <property type="entry name" value="Metal-dep_hydrolase_composite"/>
</dbReference>
<evidence type="ECO:0000313" key="6">
    <source>
        <dbReference type="EMBL" id="MFO3667078.1"/>
    </source>
</evidence>
<accession>A0ABW9MDW1</accession>
<feature type="binding site" evidence="4">
    <location>
        <position position="206"/>
    </location>
    <ligand>
        <name>substrate</name>
    </ligand>
</feature>
<reference evidence="6 7" key="1">
    <citation type="journal article" date="2025" name="Anaerobe">
        <title>Description of Anaerococcus kampingiae sp. nov., Anaerococcus groningensis sp. nov., Anaerococcus martiniensis sp. nov., and Anaerococcus cruorum sp. nov., isolated from human clinical specimens.</title>
        <authorList>
            <person name="Boiten K.E."/>
            <person name="Meijer J."/>
            <person name="van Wezel E.M."/>
            <person name="Veloo A.C.M."/>
        </authorList>
    </citation>
    <scope>NUCLEOTIDE SEQUENCE [LARGE SCALE GENOMIC DNA]</scope>
    <source>
        <strain evidence="6 7">ENR0874</strain>
    </source>
</reference>
<dbReference type="EMBL" id="JBGMEF010000018">
    <property type="protein sequence ID" value="MFO3667078.1"/>
    <property type="molecule type" value="Genomic_DNA"/>
</dbReference>
<organism evidence="6 7">
    <name type="scientific">Anaerococcus kampingae</name>
    <dbReference type="NCBI Taxonomy" id="3115614"/>
    <lineage>
        <taxon>Bacteria</taxon>
        <taxon>Bacillati</taxon>
        <taxon>Bacillota</taxon>
        <taxon>Tissierellia</taxon>
        <taxon>Tissierellales</taxon>
        <taxon>Peptoniphilaceae</taxon>
        <taxon>Anaerococcus</taxon>
    </lineage>
</organism>
<proteinExistence type="inferred from homology"/>
<feature type="binding site" evidence="4">
    <location>
        <position position="291"/>
    </location>
    <ligand>
        <name>substrate</name>
    </ligand>
</feature>
<sequence length="420" mass="47285">MTILIKNAKILPMDGADIFTSDLFIEGKYIKKIEKNISDEADQTIDASNMVLMPAFINSHSHVGMSLFRNYGEEVDLYTWLNDYIWPLEERLDNRQTYLASMLSLIEMANNGIGTFADMYFFSEATIKACKEIGLRAQISRGLSVPDDDDYRLKENIYLYKKYKDYDLIDIGLGPHAIYTSNLDYLKKISDLAYKYKMPIHIHLSETKKENEDCIERFGMTPTEVFEKAGIFKHKTIAAHGIYLTDNDLDIIKENKVSVVHNPSSNLKLKSGFMNLSRLLDKGINVCLGTDSSASNNKLSILREMELAALVSKLYSSRIVTAREILEMATINGAKALGLDDKIGSIKVGKEADLILIDLSNVNHTPTNNILSSLIYSTYEKDIKCTIVNGNIVARDGKILNIDQATISNDILKTSQRIMD</sequence>
<dbReference type="SUPFAM" id="SSF51556">
    <property type="entry name" value="Metallo-dependent hydrolases"/>
    <property type="match status" value="1"/>
</dbReference>
<feature type="binding site" evidence="4">
    <location>
        <position position="152"/>
    </location>
    <ligand>
        <name>substrate</name>
    </ligand>
</feature>
<dbReference type="CDD" id="cd01298">
    <property type="entry name" value="ATZ_TRZ_like"/>
    <property type="match status" value="1"/>
</dbReference>
<keyword evidence="1 4" id="KW-0479">Metal-binding</keyword>
<comment type="caution">
    <text evidence="6">The sequence shown here is derived from an EMBL/GenBank/DDBJ whole genome shotgun (WGS) entry which is preliminary data.</text>
</comment>
<comment type="similarity">
    <text evidence="4">Belongs to the metallo-dependent hydrolases superfamily. MTA/SAH deaminase family.</text>
</comment>
<evidence type="ECO:0000256" key="3">
    <source>
        <dbReference type="ARBA" id="ARBA00022833"/>
    </source>
</evidence>
<feature type="binding site" evidence="4">
    <location>
        <position position="60"/>
    </location>
    <ligand>
        <name>Zn(2+)</name>
        <dbReference type="ChEBI" id="CHEBI:29105"/>
    </ligand>
</feature>
<dbReference type="Gene3D" id="2.30.40.10">
    <property type="entry name" value="Urease, subunit C, domain 1"/>
    <property type="match status" value="1"/>
</dbReference>
<feature type="binding site" evidence="4">
    <location>
        <position position="291"/>
    </location>
    <ligand>
        <name>Zn(2+)</name>
        <dbReference type="ChEBI" id="CHEBI:29105"/>
    </ligand>
</feature>
<comment type="catalytic activity">
    <reaction evidence="4">
        <text>S-adenosyl-L-homocysteine + H2O + H(+) = S-inosyl-L-homocysteine + NH4(+)</text>
        <dbReference type="Rhea" id="RHEA:20716"/>
        <dbReference type="ChEBI" id="CHEBI:15377"/>
        <dbReference type="ChEBI" id="CHEBI:15378"/>
        <dbReference type="ChEBI" id="CHEBI:28938"/>
        <dbReference type="ChEBI" id="CHEBI:57856"/>
        <dbReference type="ChEBI" id="CHEBI:57985"/>
        <dbReference type="EC" id="3.5.4.28"/>
    </reaction>
</comment>
<protein>
    <recommendedName>
        <fullName evidence="4">5-methylthioadenosine/S-adenosylhomocysteine deaminase</fullName>
        <shortName evidence="4">MTA/SAH deaminase</shortName>
        <ecNumber evidence="4">3.5.4.28</ecNumber>
        <ecNumber evidence="4">3.5.4.31</ecNumber>
    </recommendedName>
</protein>
<gene>
    <name evidence="4" type="primary">mtaD</name>
    <name evidence="6" type="ORF">ACCQ42_04765</name>
</gene>
<feature type="binding site" evidence="4">
    <location>
        <position position="62"/>
    </location>
    <ligand>
        <name>Zn(2+)</name>
        <dbReference type="ChEBI" id="CHEBI:29105"/>
    </ligand>
</feature>
<dbReference type="PANTHER" id="PTHR43794:SF11">
    <property type="entry name" value="AMIDOHYDROLASE-RELATED DOMAIN-CONTAINING PROTEIN"/>
    <property type="match status" value="1"/>
</dbReference>
<name>A0ABW9MDW1_9FIRM</name>
<keyword evidence="7" id="KW-1185">Reference proteome</keyword>
<evidence type="ECO:0000313" key="7">
    <source>
        <dbReference type="Proteomes" id="UP001637994"/>
    </source>
</evidence>
<dbReference type="RefSeq" id="WP_106460285.1">
    <property type="nucleotide sequence ID" value="NZ_JBGMEF010000018.1"/>
</dbReference>
<dbReference type="HAMAP" id="MF_01281">
    <property type="entry name" value="MTA_SAH_deamin"/>
    <property type="match status" value="1"/>
</dbReference>
<evidence type="ECO:0000259" key="5">
    <source>
        <dbReference type="Pfam" id="PF01979"/>
    </source>
</evidence>
<comment type="cofactor">
    <cofactor evidence="4">
        <name>Zn(2+)</name>
        <dbReference type="ChEBI" id="CHEBI:29105"/>
    </cofactor>
    <text evidence="4">Binds 1 zinc ion per subunit.</text>
</comment>